<evidence type="ECO:0000313" key="7">
    <source>
        <dbReference type="EMBL" id="MER6909640.1"/>
    </source>
</evidence>
<evidence type="ECO:0000256" key="2">
    <source>
        <dbReference type="ARBA" id="ARBA00023002"/>
    </source>
</evidence>
<feature type="region of interest" description="Disordered" evidence="5">
    <location>
        <begin position="1"/>
        <end position="32"/>
    </location>
</feature>
<dbReference type="Proteomes" id="UP001490330">
    <property type="component" value="Unassembled WGS sequence"/>
</dbReference>
<evidence type="ECO:0000256" key="4">
    <source>
        <dbReference type="ARBA" id="ARBA00023194"/>
    </source>
</evidence>
<dbReference type="InterPro" id="IPR050411">
    <property type="entry name" value="AlphaKG_dependent_hydroxylases"/>
</dbReference>
<evidence type="ECO:0000256" key="3">
    <source>
        <dbReference type="ARBA" id="ARBA00023004"/>
    </source>
</evidence>
<sequence length="348" mass="38310">MLSGLFRKPSAPAEPAAPATNGTASPTPAEPPVIEAHDVADAAAWTAEHRRTLRSIIAEHGALTVRGLGLRTPSDVGTVLNRLADRPATEREAFAARDMHATGIYASSTWPPNQTMCMHHEVSYTTQCPELLLFACLQPPTEGGATAVADAAAVLRTLPPDLVDRFEQEGWLLNRTYNDEIGATLTQSFGTEDRDSVEAYCRDHAIDYSWQPDGSLRTRQHRAAVLRHPVSGRRCWFNQIAFLNEWTMAPDVREFLIEEYGPDGLPFNTRYGNGDPVPPDVVEQINKAYEAHTVRRPWQAGDLIAVDNLRTAHSREAYEGPREVVVAMGNPTNLPPHHTAARTRRAAS</sequence>
<keyword evidence="7" id="KW-0223">Dioxygenase</keyword>
<proteinExistence type="predicted"/>
<dbReference type="PANTHER" id="PTHR10696:SF56">
    <property type="entry name" value="TAUD_TFDA-LIKE DOMAIN-CONTAINING PROTEIN"/>
    <property type="match status" value="1"/>
</dbReference>
<reference evidence="7 8" key="1">
    <citation type="submission" date="2024-06" db="EMBL/GenBank/DDBJ databases">
        <title>The Natural Products Discovery Center: Release of the First 8490 Sequenced Strains for Exploring Actinobacteria Biosynthetic Diversity.</title>
        <authorList>
            <person name="Kalkreuter E."/>
            <person name="Kautsar S.A."/>
            <person name="Yang D."/>
            <person name="Bader C.D."/>
            <person name="Teijaro C.N."/>
            <person name="Fluegel L."/>
            <person name="Davis C.M."/>
            <person name="Simpson J.R."/>
            <person name="Lauterbach L."/>
            <person name="Steele A.D."/>
            <person name="Gui C."/>
            <person name="Meng S."/>
            <person name="Li G."/>
            <person name="Viehrig K."/>
            <person name="Ye F."/>
            <person name="Su P."/>
            <person name="Kiefer A.F."/>
            <person name="Nichols A."/>
            <person name="Cepeda A.J."/>
            <person name="Yan W."/>
            <person name="Fan B."/>
            <person name="Jiang Y."/>
            <person name="Adhikari A."/>
            <person name="Zheng C.-J."/>
            <person name="Schuster L."/>
            <person name="Cowan T.M."/>
            <person name="Smanski M.J."/>
            <person name="Chevrette M.G."/>
            <person name="De Carvalho L.P.S."/>
            <person name="Shen B."/>
        </authorList>
    </citation>
    <scope>NUCLEOTIDE SEQUENCE [LARGE SCALE GENOMIC DNA]</scope>
    <source>
        <strain evidence="7 8">NPDC000632</strain>
    </source>
</reference>
<evidence type="ECO:0000259" key="6">
    <source>
        <dbReference type="Pfam" id="PF02668"/>
    </source>
</evidence>
<accession>A0ABV1VT05</accession>
<dbReference type="PANTHER" id="PTHR10696">
    <property type="entry name" value="GAMMA-BUTYROBETAINE HYDROXYLASE-RELATED"/>
    <property type="match status" value="1"/>
</dbReference>
<keyword evidence="4" id="KW-0045">Antibiotic biosynthesis</keyword>
<dbReference type="GO" id="GO:0051213">
    <property type="term" value="F:dioxygenase activity"/>
    <property type="evidence" value="ECO:0007669"/>
    <property type="project" value="UniProtKB-KW"/>
</dbReference>
<evidence type="ECO:0000313" key="8">
    <source>
        <dbReference type="Proteomes" id="UP001490330"/>
    </source>
</evidence>
<protein>
    <submittedName>
        <fullName evidence="7">TauD/TfdA family dioxygenase</fullName>
    </submittedName>
</protein>
<dbReference type="InterPro" id="IPR003819">
    <property type="entry name" value="TauD/TfdA-like"/>
</dbReference>
<dbReference type="Pfam" id="PF02668">
    <property type="entry name" value="TauD"/>
    <property type="match status" value="1"/>
</dbReference>
<comment type="caution">
    <text evidence="7">The sequence shown here is derived from an EMBL/GenBank/DDBJ whole genome shotgun (WGS) entry which is preliminary data.</text>
</comment>
<feature type="domain" description="TauD/TfdA-like" evidence="6">
    <location>
        <begin position="34"/>
        <end position="328"/>
    </location>
</feature>
<keyword evidence="2" id="KW-0560">Oxidoreductase</keyword>
<keyword evidence="3" id="KW-0408">Iron</keyword>
<dbReference type="Gene3D" id="3.60.130.10">
    <property type="entry name" value="Clavaminate synthase-like"/>
    <property type="match status" value="1"/>
</dbReference>
<dbReference type="RefSeq" id="WP_350725680.1">
    <property type="nucleotide sequence ID" value="NZ_JBEPCO010000075.1"/>
</dbReference>
<feature type="compositionally biased region" description="Low complexity" evidence="5">
    <location>
        <begin position="9"/>
        <end position="19"/>
    </location>
</feature>
<organism evidence="7 8">
    <name type="scientific">Streptomyces flaveolus</name>
    <dbReference type="NCBI Taxonomy" id="67297"/>
    <lineage>
        <taxon>Bacteria</taxon>
        <taxon>Bacillati</taxon>
        <taxon>Actinomycetota</taxon>
        <taxon>Actinomycetes</taxon>
        <taxon>Kitasatosporales</taxon>
        <taxon>Streptomycetaceae</taxon>
        <taxon>Streptomyces</taxon>
    </lineage>
</organism>
<evidence type="ECO:0000256" key="1">
    <source>
        <dbReference type="ARBA" id="ARBA00001954"/>
    </source>
</evidence>
<dbReference type="InterPro" id="IPR042098">
    <property type="entry name" value="TauD-like_sf"/>
</dbReference>
<evidence type="ECO:0000256" key="5">
    <source>
        <dbReference type="SAM" id="MobiDB-lite"/>
    </source>
</evidence>
<dbReference type="EMBL" id="JBEPCV010000073">
    <property type="protein sequence ID" value="MER6909640.1"/>
    <property type="molecule type" value="Genomic_DNA"/>
</dbReference>
<gene>
    <name evidence="7" type="ORF">ABT322_39205</name>
</gene>
<comment type="cofactor">
    <cofactor evidence="1">
        <name>Fe(2+)</name>
        <dbReference type="ChEBI" id="CHEBI:29033"/>
    </cofactor>
</comment>
<keyword evidence="8" id="KW-1185">Reference proteome</keyword>
<name>A0ABV1VT05_9ACTN</name>
<dbReference type="SUPFAM" id="SSF51197">
    <property type="entry name" value="Clavaminate synthase-like"/>
    <property type="match status" value="1"/>
</dbReference>